<protein>
    <submittedName>
        <fullName evidence="1">Alpha/beta hydrolase</fullName>
    </submittedName>
</protein>
<dbReference type="PANTHER" id="PTHR34127:SF1">
    <property type="entry name" value="OS04G0405600 PROTEIN"/>
    <property type="match status" value="1"/>
</dbReference>
<dbReference type="Proteomes" id="UP000030598">
    <property type="component" value="Unassembled WGS sequence"/>
</dbReference>
<dbReference type="OrthoDB" id="516598at2"/>
<reference evidence="2" key="1">
    <citation type="journal article" date="2014" name="Sci. Data">
        <title>Genomes of diverse isolates of the marine cyanobacterium Prochlorococcus.</title>
        <authorList>
            <person name="Biller S."/>
            <person name="Berube P."/>
            <person name="Thompson J."/>
            <person name="Kelly L."/>
            <person name="Roggensack S."/>
            <person name="Awad L."/>
            <person name="Roache-Johnson K."/>
            <person name="Ding H."/>
            <person name="Giovannoni S.J."/>
            <person name="Moore L.R."/>
            <person name="Chisholm S.W."/>
        </authorList>
    </citation>
    <scope>NUCLEOTIDE SEQUENCE [LARGE SCALE GENOMIC DNA]</scope>
    <source>
        <strain evidence="2">GP2</strain>
    </source>
</reference>
<accession>A0A0A1ZHF3</accession>
<dbReference type="GO" id="GO:0016787">
    <property type="term" value="F:hydrolase activity"/>
    <property type="evidence" value="ECO:0007669"/>
    <property type="project" value="UniProtKB-KW"/>
</dbReference>
<name>A0A0A1ZHF3_PROMR</name>
<evidence type="ECO:0000313" key="1">
    <source>
        <dbReference type="EMBL" id="KGF89002.1"/>
    </source>
</evidence>
<comment type="caution">
    <text evidence="1">The sequence shown here is derived from an EMBL/GenBank/DDBJ whole genome shotgun (WGS) entry which is preliminary data.</text>
</comment>
<dbReference type="InterPro" id="IPR010765">
    <property type="entry name" value="DUF1350"/>
</dbReference>
<dbReference type="STRING" id="59925.EU91_0115"/>
<dbReference type="eggNOG" id="COG1073">
    <property type="taxonomic scope" value="Bacteria"/>
</dbReference>
<dbReference type="RefSeq" id="WP_032523748.1">
    <property type="nucleotide sequence ID" value="NZ_CP138934.1"/>
</dbReference>
<proteinExistence type="predicted"/>
<dbReference type="PANTHER" id="PTHR34127">
    <property type="entry name" value="OS04G0405600 PROTEIN"/>
    <property type="match status" value="1"/>
</dbReference>
<dbReference type="EMBL" id="JNAH01000002">
    <property type="protein sequence ID" value="KGF89002.1"/>
    <property type="molecule type" value="Genomic_DNA"/>
</dbReference>
<organism evidence="1 2">
    <name type="scientific">Prochlorococcus marinus str. GP2</name>
    <dbReference type="NCBI Taxonomy" id="59925"/>
    <lineage>
        <taxon>Bacteria</taxon>
        <taxon>Bacillati</taxon>
        <taxon>Cyanobacteriota</taxon>
        <taxon>Cyanophyceae</taxon>
        <taxon>Synechococcales</taxon>
        <taxon>Prochlorococcaceae</taxon>
        <taxon>Prochlorococcus</taxon>
    </lineage>
</organism>
<keyword evidence="1" id="KW-0378">Hydrolase</keyword>
<gene>
    <name evidence="1" type="ORF">EU91_0115</name>
</gene>
<sequence length="240" mass="27531">MTFTKYQFNSFCYWPSKPKKIVEFIGGSYLASKPDVTYKRFIESLISRNYAVHAYKYIPQFDHQQLAIKAWKDLKNCRISLSKRIGVSIPSIRIGHSLGCKLHLISPDGGRNCEKFISISFNNFSANKSVPLLKQIAQKLEFNSEFSPSPERTLRIIEKTYSQKNNFLIKFNSDELDQTDKLFSCLKARKEDNSKGVMLKGTHTIIASAGLRENFLGDWADDAFKRKTIKKISSLIDESH</sequence>
<dbReference type="ESTHER" id="prom9-q31br4">
    <property type="family name" value="Duf_1350"/>
</dbReference>
<dbReference type="Pfam" id="PF07082">
    <property type="entry name" value="DUF1350"/>
    <property type="match status" value="1"/>
</dbReference>
<dbReference type="AlphaFoldDB" id="A0A0A1ZHF3"/>
<evidence type="ECO:0000313" key="2">
    <source>
        <dbReference type="Proteomes" id="UP000030598"/>
    </source>
</evidence>